<dbReference type="InParanoid" id="E9HUF8"/>
<organism evidence="1 2">
    <name type="scientific">Daphnia pulex</name>
    <name type="common">Water flea</name>
    <dbReference type="NCBI Taxonomy" id="6669"/>
    <lineage>
        <taxon>Eukaryota</taxon>
        <taxon>Metazoa</taxon>
        <taxon>Ecdysozoa</taxon>
        <taxon>Arthropoda</taxon>
        <taxon>Crustacea</taxon>
        <taxon>Branchiopoda</taxon>
        <taxon>Diplostraca</taxon>
        <taxon>Cladocera</taxon>
        <taxon>Anomopoda</taxon>
        <taxon>Daphniidae</taxon>
        <taxon>Daphnia</taxon>
    </lineage>
</organism>
<evidence type="ECO:0000313" key="1">
    <source>
        <dbReference type="EMBL" id="EFX64614.1"/>
    </source>
</evidence>
<keyword evidence="2" id="KW-1185">Reference proteome</keyword>
<dbReference type="Proteomes" id="UP000000305">
    <property type="component" value="Unassembled WGS sequence"/>
</dbReference>
<protein>
    <submittedName>
        <fullName evidence="1">Uncharacterized protein</fullName>
    </submittedName>
</protein>
<dbReference type="AlphaFoldDB" id="E9HUF8"/>
<dbReference type="PhylomeDB" id="E9HUF8"/>
<sequence>MKFGFRRGEEKDGLVDVEFYTIFEVETLAVEAPFGEKRDRGGGLGLRKGIFSKSALGKVPEERDKLRMAVIGETRKSIKRFSSTIGIGSRQQDLFGEEEISSRTSSVVSWRIAARRVDGSATGAGQNGFEKPWFLRNLLARQRRRRQNIYLVVVLTSLVTVKFKMDGESAFQPGPLCATLRSLCLPCCFRDPWGGWAENDVFRDAWLSMREQRPSLYWATRQSRALDGSVKRFKR</sequence>
<evidence type="ECO:0000313" key="2">
    <source>
        <dbReference type="Proteomes" id="UP000000305"/>
    </source>
</evidence>
<name>E9HUF8_DAPPU</name>
<dbReference type="EMBL" id="GL732809">
    <property type="protein sequence ID" value="EFX64614.1"/>
    <property type="molecule type" value="Genomic_DNA"/>
</dbReference>
<accession>E9HUF8</accession>
<dbReference type="HOGENOM" id="CLU_1181252_0_0_1"/>
<gene>
    <name evidence="1" type="ORF">DAPPUDRAFT_118016</name>
</gene>
<proteinExistence type="predicted"/>
<dbReference type="KEGG" id="dpx:DAPPUDRAFT_118016"/>
<reference evidence="1 2" key="1">
    <citation type="journal article" date="2011" name="Science">
        <title>The ecoresponsive genome of Daphnia pulex.</title>
        <authorList>
            <person name="Colbourne J.K."/>
            <person name="Pfrender M.E."/>
            <person name="Gilbert D."/>
            <person name="Thomas W.K."/>
            <person name="Tucker A."/>
            <person name="Oakley T.H."/>
            <person name="Tokishita S."/>
            <person name="Aerts A."/>
            <person name="Arnold G.J."/>
            <person name="Basu M.K."/>
            <person name="Bauer D.J."/>
            <person name="Caceres C.E."/>
            <person name="Carmel L."/>
            <person name="Casola C."/>
            <person name="Choi J.H."/>
            <person name="Detter J.C."/>
            <person name="Dong Q."/>
            <person name="Dusheyko S."/>
            <person name="Eads B.D."/>
            <person name="Frohlich T."/>
            <person name="Geiler-Samerotte K.A."/>
            <person name="Gerlach D."/>
            <person name="Hatcher P."/>
            <person name="Jogdeo S."/>
            <person name="Krijgsveld J."/>
            <person name="Kriventseva E.V."/>
            <person name="Kultz D."/>
            <person name="Laforsch C."/>
            <person name="Lindquist E."/>
            <person name="Lopez J."/>
            <person name="Manak J.R."/>
            <person name="Muller J."/>
            <person name="Pangilinan J."/>
            <person name="Patwardhan R.P."/>
            <person name="Pitluck S."/>
            <person name="Pritham E.J."/>
            <person name="Rechtsteiner A."/>
            <person name="Rho M."/>
            <person name="Rogozin I.B."/>
            <person name="Sakarya O."/>
            <person name="Salamov A."/>
            <person name="Schaack S."/>
            <person name="Shapiro H."/>
            <person name="Shiga Y."/>
            <person name="Skalitzky C."/>
            <person name="Smith Z."/>
            <person name="Souvorov A."/>
            <person name="Sung W."/>
            <person name="Tang Z."/>
            <person name="Tsuchiya D."/>
            <person name="Tu H."/>
            <person name="Vos H."/>
            <person name="Wang M."/>
            <person name="Wolf Y.I."/>
            <person name="Yamagata H."/>
            <person name="Yamada T."/>
            <person name="Ye Y."/>
            <person name="Shaw J.R."/>
            <person name="Andrews J."/>
            <person name="Crease T.J."/>
            <person name="Tang H."/>
            <person name="Lucas S.M."/>
            <person name="Robertson H.M."/>
            <person name="Bork P."/>
            <person name="Koonin E.V."/>
            <person name="Zdobnov E.M."/>
            <person name="Grigoriev I.V."/>
            <person name="Lynch M."/>
            <person name="Boore J.L."/>
        </authorList>
    </citation>
    <scope>NUCLEOTIDE SEQUENCE [LARGE SCALE GENOMIC DNA]</scope>
</reference>